<organism evidence="2 3">
    <name type="scientific">Armillaria luteobubalina</name>
    <dbReference type="NCBI Taxonomy" id="153913"/>
    <lineage>
        <taxon>Eukaryota</taxon>
        <taxon>Fungi</taxon>
        <taxon>Dikarya</taxon>
        <taxon>Basidiomycota</taxon>
        <taxon>Agaricomycotina</taxon>
        <taxon>Agaricomycetes</taxon>
        <taxon>Agaricomycetidae</taxon>
        <taxon>Agaricales</taxon>
        <taxon>Marasmiineae</taxon>
        <taxon>Physalacriaceae</taxon>
        <taxon>Armillaria</taxon>
    </lineage>
</organism>
<keyword evidence="3" id="KW-1185">Reference proteome</keyword>
<keyword evidence="1" id="KW-1133">Transmembrane helix</keyword>
<protein>
    <recommendedName>
        <fullName evidence="4">Steroid 5-alpha reductase C-terminal domain-containing protein</fullName>
    </recommendedName>
</protein>
<evidence type="ECO:0000313" key="3">
    <source>
        <dbReference type="Proteomes" id="UP001175228"/>
    </source>
</evidence>
<feature type="transmembrane region" description="Helical" evidence="1">
    <location>
        <begin position="186"/>
        <end position="208"/>
    </location>
</feature>
<feature type="transmembrane region" description="Helical" evidence="1">
    <location>
        <begin position="103"/>
        <end position="124"/>
    </location>
</feature>
<dbReference type="Proteomes" id="UP001175228">
    <property type="component" value="Unassembled WGS sequence"/>
</dbReference>
<reference evidence="2" key="1">
    <citation type="submission" date="2023-06" db="EMBL/GenBank/DDBJ databases">
        <authorList>
            <consortium name="Lawrence Berkeley National Laboratory"/>
            <person name="Ahrendt S."/>
            <person name="Sahu N."/>
            <person name="Indic B."/>
            <person name="Wong-Bajracharya J."/>
            <person name="Merenyi Z."/>
            <person name="Ke H.-M."/>
            <person name="Monk M."/>
            <person name="Kocsube S."/>
            <person name="Drula E."/>
            <person name="Lipzen A."/>
            <person name="Balint B."/>
            <person name="Henrissat B."/>
            <person name="Andreopoulos B."/>
            <person name="Martin F.M."/>
            <person name="Harder C.B."/>
            <person name="Rigling D."/>
            <person name="Ford K.L."/>
            <person name="Foster G.D."/>
            <person name="Pangilinan J."/>
            <person name="Papanicolaou A."/>
            <person name="Barry K."/>
            <person name="LaButti K."/>
            <person name="Viragh M."/>
            <person name="Koriabine M."/>
            <person name="Yan M."/>
            <person name="Riley R."/>
            <person name="Champramary S."/>
            <person name="Plett K.L."/>
            <person name="Tsai I.J."/>
            <person name="Slot J."/>
            <person name="Sipos G."/>
            <person name="Plett J."/>
            <person name="Nagy L.G."/>
            <person name="Grigoriev I.V."/>
        </authorList>
    </citation>
    <scope>NUCLEOTIDE SEQUENCE</scope>
    <source>
        <strain evidence="2">HWK02</strain>
    </source>
</reference>
<feature type="transmembrane region" description="Helical" evidence="1">
    <location>
        <begin position="59"/>
        <end position="82"/>
    </location>
</feature>
<accession>A0AA39Q555</accession>
<name>A0AA39Q555_9AGAR</name>
<evidence type="ECO:0008006" key="4">
    <source>
        <dbReference type="Google" id="ProtNLM"/>
    </source>
</evidence>
<keyword evidence="1" id="KW-0472">Membrane</keyword>
<evidence type="ECO:0000313" key="2">
    <source>
        <dbReference type="EMBL" id="KAK0496432.1"/>
    </source>
</evidence>
<feature type="transmembrane region" description="Helical" evidence="1">
    <location>
        <begin position="144"/>
        <end position="165"/>
    </location>
</feature>
<evidence type="ECO:0000256" key="1">
    <source>
        <dbReference type="SAM" id="Phobius"/>
    </source>
</evidence>
<dbReference type="EMBL" id="JAUEPU010000015">
    <property type="protein sequence ID" value="KAK0496432.1"/>
    <property type="molecule type" value="Genomic_DNA"/>
</dbReference>
<dbReference type="AlphaFoldDB" id="A0AA39Q555"/>
<sequence>MSDSSSLPMIRGSYQRSFAGTLSLIALRAADPVLQYTLLEKGYAANALVRVGLLHPARTLAFGNGIGPVPTLLMGMYSVAALRHCYWVTCTNDSTYFPPSASLFVGLFNAAASTFNTFVAAYTLSKAPLLLSTPVDSIEGWVSALGWHQWVGLGMFAAGIAMEIASENPGRRLFGFVRHPNYLGYLLWRCGMTLATGSIPATITYGIFQFTQFAFSIPDLAAYMDKKYGVQWLDYQRRVTSRLIPGIY</sequence>
<proteinExistence type="predicted"/>
<keyword evidence="1" id="KW-0812">Transmembrane</keyword>
<gene>
    <name evidence="2" type="ORF">EDD18DRAFT_1353180</name>
</gene>
<comment type="caution">
    <text evidence="2">The sequence shown here is derived from an EMBL/GenBank/DDBJ whole genome shotgun (WGS) entry which is preliminary data.</text>
</comment>
<dbReference type="Gene3D" id="1.20.120.1630">
    <property type="match status" value="1"/>
</dbReference>